<name>A0ACA9NKZ3_9GLOM</name>
<comment type="caution">
    <text evidence="1">The sequence shown here is derived from an EMBL/GenBank/DDBJ whole genome shotgun (WGS) entry which is preliminary data.</text>
</comment>
<feature type="non-terminal residue" evidence="1">
    <location>
        <position position="566"/>
    </location>
</feature>
<gene>
    <name evidence="1" type="ORF">SPELUC_LOCUS9300</name>
</gene>
<proteinExistence type="predicted"/>
<evidence type="ECO:0000313" key="1">
    <source>
        <dbReference type="EMBL" id="CAG8661840.1"/>
    </source>
</evidence>
<evidence type="ECO:0000313" key="2">
    <source>
        <dbReference type="Proteomes" id="UP000789366"/>
    </source>
</evidence>
<organism evidence="1 2">
    <name type="scientific">Cetraspora pellucida</name>
    <dbReference type="NCBI Taxonomy" id="1433469"/>
    <lineage>
        <taxon>Eukaryota</taxon>
        <taxon>Fungi</taxon>
        <taxon>Fungi incertae sedis</taxon>
        <taxon>Mucoromycota</taxon>
        <taxon>Glomeromycotina</taxon>
        <taxon>Glomeromycetes</taxon>
        <taxon>Diversisporales</taxon>
        <taxon>Gigasporaceae</taxon>
        <taxon>Cetraspora</taxon>
    </lineage>
</organism>
<reference evidence="1" key="1">
    <citation type="submission" date="2021-06" db="EMBL/GenBank/DDBJ databases">
        <authorList>
            <person name="Kallberg Y."/>
            <person name="Tangrot J."/>
            <person name="Rosling A."/>
        </authorList>
    </citation>
    <scope>NUCLEOTIDE SEQUENCE</scope>
    <source>
        <strain evidence="1">28 12/20/2015</strain>
    </source>
</reference>
<dbReference type="Proteomes" id="UP000789366">
    <property type="component" value="Unassembled WGS sequence"/>
</dbReference>
<keyword evidence="2" id="KW-1185">Reference proteome</keyword>
<sequence length="566" mass="64549">MSTNPTPQNILCLKNLALNILKNGFPEVIAEGVEVLELDPCSKCKEELFLYELKKPFTILICGHIFHQIESIDYTCYSGASEPSSQDQVQNTSDPMQISPQMAQMTSSQSRDTVTSDTTHSLNLPLSDFFISDYTKQSQKRLNKDTTKNKSSNKKSKRNKEKDDKKDSNTIKKLITELKSNTAEQNTDKITSYQVIATEADPQPIDFLNLYTKITFAESENQKQSQKVIIQYYNFGIAIAKRFKFHYEKSYNVNDANSEVNKEIEKQLPDGTSETTIRKRKERAQKIFHIFSKIGTSKIGRGDRPDHREARKWKNEYKSVEGVGRSSVHFHDLKIIDSSVVGVGLNNATFDMSEKLKKRKQEDQEENARKNIKIDDLSMSYEKLIKEINTARENEKACLTVAKNISPCPNHPRAGEFLSNAEVQKLQQMCTEIINKESQLNSSVLTLLEVLQSKTFSLKKFSREKWARGIKGICSLLHIKIDIVDIYDKDTQYIGECLDAFNSWVRTYGGTSHIERTVDMHLIGPFSRAPGINFIYGESHSGADRDEKSSRSQSERTGKACDFLFW</sequence>
<protein>
    <submittedName>
        <fullName evidence="1">10473_t:CDS:1</fullName>
    </submittedName>
</protein>
<accession>A0ACA9NKZ3</accession>
<dbReference type="EMBL" id="CAJVPW010015421">
    <property type="protein sequence ID" value="CAG8661840.1"/>
    <property type="molecule type" value="Genomic_DNA"/>
</dbReference>